<dbReference type="EMBL" id="JACHIW010000001">
    <property type="protein sequence ID" value="MBB5157128.1"/>
    <property type="molecule type" value="Genomic_DNA"/>
</dbReference>
<name>A0A840QEL6_9PSEU</name>
<evidence type="ECO:0000313" key="1">
    <source>
        <dbReference type="EMBL" id="MBB5157128.1"/>
    </source>
</evidence>
<dbReference type="AlphaFoldDB" id="A0A840QEL6"/>
<evidence type="ECO:0000313" key="2">
    <source>
        <dbReference type="Proteomes" id="UP000584374"/>
    </source>
</evidence>
<reference evidence="1 2" key="1">
    <citation type="submission" date="2020-08" db="EMBL/GenBank/DDBJ databases">
        <title>Sequencing the genomes of 1000 actinobacteria strains.</title>
        <authorList>
            <person name="Klenk H.-P."/>
        </authorList>
    </citation>
    <scope>NUCLEOTIDE SEQUENCE [LARGE SCALE GENOMIC DNA]</scope>
    <source>
        <strain evidence="1 2">DSM 45584</strain>
    </source>
</reference>
<sequence length="38" mass="4300">MIDSSVRHLTNGEWTSATLTVDDDIPWHQTLKASGWET</sequence>
<dbReference type="Proteomes" id="UP000584374">
    <property type="component" value="Unassembled WGS sequence"/>
</dbReference>
<comment type="caution">
    <text evidence="1">The sequence shown here is derived from an EMBL/GenBank/DDBJ whole genome shotgun (WGS) entry which is preliminary data.</text>
</comment>
<organism evidence="1 2">
    <name type="scientific">Saccharopolyspora phatthalungensis</name>
    <dbReference type="NCBI Taxonomy" id="664693"/>
    <lineage>
        <taxon>Bacteria</taxon>
        <taxon>Bacillati</taxon>
        <taxon>Actinomycetota</taxon>
        <taxon>Actinomycetes</taxon>
        <taxon>Pseudonocardiales</taxon>
        <taxon>Pseudonocardiaceae</taxon>
        <taxon>Saccharopolyspora</taxon>
    </lineage>
</organism>
<gene>
    <name evidence="1" type="ORF">BJ970_004662</name>
</gene>
<accession>A0A840QEL6</accession>
<protein>
    <submittedName>
        <fullName evidence="1">Uncharacterized protein</fullName>
    </submittedName>
</protein>
<keyword evidence="2" id="KW-1185">Reference proteome</keyword>
<proteinExistence type="predicted"/>